<dbReference type="InterPro" id="IPR054708">
    <property type="entry name" value="MTPAP-like_central"/>
</dbReference>
<organism evidence="3 4">
    <name type="scientific">Fibroporia radiculosa</name>
    <dbReference type="NCBI Taxonomy" id="599839"/>
    <lineage>
        <taxon>Eukaryota</taxon>
        <taxon>Fungi</taxon>
        <taxon>Dikarya</taxon>
        <taxon>Basidiomycota</taxon>
        <taxon>Agaricomycotina</taxon>
        <taxon>Agaricomycetes</taxon>
        <taxon>Polyporales</taxon>
        <taxon>Fibroporiaceae</taxon>
        <taxon>Fibroporia</taxon>
    </lineage>
</organism>
<evidence type="ECO:0000313" key="3">
    <source>
        <dbReference type="EMBL" id="CCM04354.1"/>
    </source>
</evidence>
<dbReference type="FunCoup" id="J4H445">
    <property type="interactions" value="156"/>
</dbReference>
<dbReference type="PANTHER" id="PTHR12271:SF40">
    <property type="entry name" value="POLY(A) RNA POLYMERASE GLD2"/>
    <property type="match status" value="1"/>
</dbReference>
<dbReference type="SUPFAM" id="SSF81301">
    <property type="entry name" value="Nucleotidyltransferase"/>
    <property type="match status" value="1"/>
</dbReference>
<dbReference type="Gene3D" id="1.10.1410.10">
    <property type="match status" value="1"/>
</dbReference>
<dbReference type="OrthoDB" id="2274644at2759"/>
<name>J4H445_9APHY</name>
<dbReference type="Pfam" id="PF22600">
    <property type="entry name" value="MTPAP-like_central"/>
    <property type="match status" value="1"/>
</dbReference>
<dbReference type="InParanoid" id="J4H445"/>
<dbReference type="Proteomes" id="UP000006352">
    <property type="component" value="Unassembled WGS sequence"/>
</dbReference>
<feature type="region of interest" description="Disordered" evidence="1">
    <location>
        <begin position="221"/>
        <end position="246"/>
    </location>
</feature>
<evidence type="ECO:0000259" key="2">
    <source>
        <dbReference type="Pfam" id="PF22600"/>
    </source>
</evidence>
<dbReference type="HOGENOM" id="CLU_448356_0_0_1"/>
<evidence type="ECO:0000256" key="1">
    <source>
        <dbReference type="SAM" id="MobiDB-lite"/>
    </source>
</evidence>
<feature type="domain" description="Poly(A) RNA polymerase mitochondrial-like central palm" evidence="2">
    <location>
        <begin position="247"/>
        <end position="373"/>
    </location>
</feature>
<dbReference type="GO" id="GO:0016779">
    <property type="term" value="F:nucleotidyltransferase activity"/>
    <property type="evidence" value="ECO:0007669"/>
    <property type="project" value="UniProtKB-ARBA"/>
</dbReference>
<dbReference type="STRING" id="599839.J4H445"/>
<dbReference type="PANTHER" id="PTHR12271">
    <property type="entry name" value="POLY A POLYMERASE CID PAP -RELATED"/>
    <property type="match status" value="1"/>
</dbReference>
<protein>
    <recommendedName>
        <fullName evidence="2">Poly(A) RNA polymerase mitochondrial-like central palm domain-containing protein</fullName>
    </recommendedName>
</protein>
<dbReference type="CDD" id="cd05402">
    <property type="entry name" value="NT_PAP_TUTase"/>
    <property type="match status" value="1"/>
</dbReference>
<dbReference type="EMBL" id="HE797152">
    <property type="protein sequence ID" value="CCM04354.1"/>
    <property type="molecule type" value="Genomic_DNA"/>
</dbReference>
<gene>
    <name evidence="3" type="ORF">FIBRA_06526</name>
</gene>
<dbReference type="GeneID" id="24099265"/>
<dbReference type="InterPro" id="IPR043519">
    <property type="entry name" value="NT_sf"/>
</dbReference>
<dbReference type="RefSeq" id="XP_012183637.1">
    <property type="nucleotide sequence ID" value="XM_012328247.1"/>
</dbReference>
<dbReference type="GO" id="GO:0010605">
    <property type="term" value="P:negative regulation of macromolecule metabolic process"/>
    <property type="evidence" value="ECO:0007669"/>
    <property type="project" value="UniProtKB-ARBA"/>
</dbReference>
<dbReference type="SUPFAM" id="SSF81631">
    <property type="entry name" value="PAP/OAS1 substrate-binding domain"/>
    <property type="match status" value="1"/>
</dbReference>
<evidence type="ECO:0000313" key="4">
    <source>
        <dbReference type="Proteomes" id="UP000006352"/>
    </source>
</evidence>
<dbReference type="Gene3D" id="3.30.460.10">
    <property type="entry name" value="Beta Polymerase, domain 2"/>
    <property type="match status" value="1"/>
</dbReference>
<accession>J4H445</accession>
<dbReference type="GO" id="GO:0031123">
    <property type="term" value="P:RNA 3'-end processing"/>
    <property type="evidence" value="ECO:0007669"/>
    <property type="project" value="TreeGrafter"/>
</dbReference>
<proteinExistence type="predicted"/>
<keyword evidence="4" id="KW-1185">Reference proteome</keyword>
<reference evidence="3 4" key="1">
    <citation type="journal article" date="2012" name="Appl. Environ. Microbiol.">
        <title>Short-read sequencing for genomic analysis of the brown rot fungus Fibroporia radiculosa.</title>
        <authorList>
            <person name="Tang J.D."/>
            <person name="Perkins A.D."/>
            <person name="Sonstegard T.S."/>
            <person name="Schroeder S.G."/>
            <person name="Burgess S.C."/>
            <person name="Diehl S.V."/>
        </authorList>
    </citation>
    <scope>NUCLEOTIDE SEQUENCE [LARGE SCALE GENOMIC DNA]</scope>
    <source>
        <strain evidence="3 4">TFFH 294</strain>
    </source>
</reference>
<sequence length="609" mass="70052">MRVVRWLYLSRKTSTQPVIYEWITESYPISLTYQDVEAYKSSDIIPQSYEFFRFWYDRGVARAGLNIFSVRDGALTRRRRKIYLHEKLVESRIKGVVRRGEVPFDEVLPDEEKLLERARYMIEVGGYEYSKGRIAPNYKTYQSPRWWSNAIVVQDPFVMTHTHTEFVTREILEFFDTHAKRTTQTFERRGRLTSIFGPHVSISEAAWAQRQVRKGERLAAAGRSLHTSARSRRSLDPPEFAPPPVPQEVLQKRAATIERIKHLIQNKYGAQYKIEMFGSTCYGSDSPHSDLDLVIVDPHRPHGIRPDDRSLPPVYDIHRLSYRIRTQFAKVEPVAKAVVPIVKFKDLRTGLSCDLNVNDRLGIVNTALIKRYCELAPVLPTMLFALKSWARPLGLNDPSGSQLRRGVTFSSYALALMTIGRLQMLGLLPNLQYRSGRQASNPKNNGVYWFRRKDRAAKAFEYILCNTAYATGDDWIPTVVDVREALIDWFRYWADQHLYSENAMSVLHGGALPRRKVMLDDYLPVGISEIPMGNDPLDSSKKSRQATQWSDTSLCIGDPFISRKNLTANISGLVLENFRTQCRMACSLLQDGSSLEMLFRRLKRQTQSP</sequence>
<dbReference type="AlphaFoldDB" id="J4H445"/>